<dbReference type="EMBL" id="CADCXN010000083">
    <property type="protein sequence ID" value="CAA9891917.1"/>
    <property type="molecule type" value="Genomic_DNA"/>
</dbReference>
<accession>A0A8S0YAH8</accession>
<comment type="caution">
    <text evidence="2">The sequence shown here is derived from an EMBL/GenBank/DDBJ whole genome shotgun (WGS) entry which is preliminary data.</text>
</comment>
<keyword evidence="3" id="KW-1185">Reference proteome</keyword>
<keyword evidence="1" id="KW-0812">Transmembrane</keyword>
<gene>
    <name evidence="2" type="ORF">METHB2_520024</name>
</gene>
<proteinExistence type="predicted"/>
<dbReference type="Proteomes" id="UP000494216">
    <property type="component" value="Unassembled WGS sequence"/>
</dbReference>
<reference evidence="2 3" key="1">
    <citation type="submission" date="2020-02" db="EMBL/GenBank/DDBJ databases">
        <authorList>
            <person name="Hogendoorn C."/>
        </authorList>
    </citation>
    <scope>NUCLEOTIDE SEQUENCE [LARGE SCALE GENOMIC DNA]</scope>
    <source>
        <strain evidence="2">METHB21</strain>
    </source>
</reference>
<evidence type="ECO:0000313" key="2">
    <source>
        <dbReference type="EMBL" id="CAA9891917.1"/>
    </source>
</evidence>
<evidence type="ECO:0000256" key="1">
    <source>
        <dbReference type="SAM" id="Phobius"/>
    </source>
</evidence>
<dbReference type="AlphaFoldDB" id="A0A8S0YAH8"/>
<keyword evidence="1" id="KW-0472">Membrane</keyword>
<keyword evidence="1" id="KW-1133">Transmembrane helix</keyword>
<dbReference type="RefSeq" id="WP_246247025.1">
    <property type="nucleotide sequence ID" value="NZ_CADCXN010000083.1"/>
</dbReference>
<organism evidence="2 3">
    <name type="scientific">Candidatus Methylobacter favarea</name>
    <dbReference type="NCBI Taxonomy" id="2707345"/>
    <lineage>
        <taxon>Bacteria</taxon>
        <taxon>Pseudomonadati</taxon>
        <taxon>Pseudomonadota</taxon>
        <taxon>Gammaproteobacteria</taxon>
        <taxon>Methylococcales</taxon>
        <taxon>Methylococcaceae</taxon>
        <taxon>Methylobacter</taxon>
    </lineage>
</organism>
<sequence length="86" mass="10437">MKLKDRAAKIGQFIRSNPLNALLACWFIIVLVILSRLYFSANVDDSNWEQFKIEHHCKLRMTKTGTQRSSWECDDRKIYYRWRQQR</sequence>
<protein>
    <submittedName>
        <fullName evidence="2">Uncharacterized protein</fullName>
    </submittedName>
</protein>
<feature type="transmembrane region" description="Helical" evidence="1">
    <location>
        <begin position="21"/>
        <end position="39"/>
    </location>
</feature>
<evidence type="ECO:0000313" key="3">
    <source>
        <dbReference type="Proteomes" id="UP000494216"/>
    </source>
</evidence>
<name>A0A8S0YAH8_9GAMM</name>